<evidence type="ECO:0000313" key="1">
    <source>
        <dbReference type="EMBL" id="KLA31741.1"/>
    </source>
</evidence>
<dbReference type="Proteomes" id="UP000035214">
    <property type="component" value="Unassembled WGS sequence"/>
</dbReference>
<sequence length="39" mass="4228">MYSCFCFISNANVHGIPTFIYISFIIAKTGAIGKGEALE</sequence>
<evidence type="ECO:0000313" key="2">
    <source>
        <dbReference type="Proteomes" id="UP000035214"/>
    </source>
</evidence>
<protein>
    <submittedName>
        <fullName evidence="1">Uncharacterized protein</fullName>
    </submittedName>
</protein>
<dbReference type="AlphaFoldDB" id="A0A0G8F5A9"/>
<name>A0A0G8F5A9_BACCE</name>
<organism evidence="1 2">
    <name type="scientific">Bacillus cereus</name>
    <dbReference type="NCBI Taxonomy" id="1396"/>
    <lineage>
        <taxon>Bacteria</taxon>
        <taxon>Bacillati</taxon>
        <taxon>Bacillota</taxon>
        <taxon>Bacilli</taxon>
        <taxon>Bacillales</taxon>
        <taxon>Bacillaceae</taxon>
        <taxon>Bacillus</taxon>
        <taxon>Bacillus cereus group</taxon>
    </lineage>
</organism>
<gene>
    <name evidence="1" type="ORF">B4077_3062</name>
</gene>
<reference evidence="1 2" key="1">
    <citation type="submission" date="2015-04" db="EMBL/GenBank/DDBJ databases">
        <title>Draft Genome Sequences of Eight Spore-Forming Food Isolates of Bacillus cereus Genome sequencing.</title>
        <authorList>
            <person name="Krawcyk A.O."/>
            <person name="de Jong A."/>
            <person name="Eijlander R.T."/>
            <person name="Berendsen E.M."/>
            <person name="Holsappel S."/>
            <person name="Wells-Bennik M."/>
            <person name="Kuipers O.P."/>
        </authorList>
    </citation>
    <scope>NUCLEOTIDE SEQUENCE [LARGE SCALE GENOMIC DNA]</scope>
    <source>
        <strain evidence="1 2">B4077</strain>
    </source>
</reference>
<dbReference type="EMBL" id="LCYI01000011">
    <property type="protein sequence ID" value="KLA31741.1"/>
    <property type="molecule type" value="Genomic_DNA"/>
</dbReference>
<proteinExistence type="predicted"/>
<comment type="caution">
    <text evidence="1">The sequence shown here is derived from an EMBL/GenBank/DDBJ whole genome shotgun (WGS) entry which is preliminary data.</text>
</comment>
<accession>A0A0G8F5A9</accession>